<dbReference type="Proteomes" id="UP001189624">
    <property type="component" value="Chromosome 3"/>
</dbReference>
<dbReference type="AlphaFoldDB" id="A0AA86SWW6"/>
<dbReference type="EMBL" id="OY731400">
    <property type="protein sequence ID" value="CAJ1941811.1"/>
    <property type="molecule type" value="Genomic_DNA"/>
</dbReference>
<sequence>MYADLVENGGRRSLKERLNGNGTSGLTRLQSKSCRDERLQIESNGGGKVVPTSMQDLRCQSAKNASFGRAHQIGSTGKEVKVKRGEKDSC</sequence>
<feature type="compositionally biased region" description="Basic and acidic residues" evidence="1">
    <location>
        <begin position="78"/>
        <end position="90"/>
    </location>
</feature>
<feature type="region of interest" description="Disordered" evidence="1">
    <location>
        <begin position="66"/>
        <end position="90"/>
    </location>
</feature>
<organism evidence="2 3">
    <name type="scientific">Sphenostylis stenocarpa</name>
    <dbReference type="NCBI Taxonomy" id="92480"/>
    <lineage>
        <taxon>Eukaryota</taxon>
        <taxon>Viridiplantae</taxon>
        <taxon>Streptophyta</taxon>
        <taxon>Embryophyta</taxon>
        <taxon>Tracheophyta</taxon>
        <taxon>Spermatophyta</taxon>
        <taxon>Magnoliopsida</taxon>
        <taxon>eudicotyledons</taxon>
        <taxon>Gunneridae</taxon>
        <taxon>Pentapetalae</taxon>
        <taxon>rosids</taxon>
        <taxon>fabids</taxon>
        <taxon>Fabales</taxon>
        <taxon>Fabaceae</taxon>
        <taxon>Papilionoideae</taxon>
        <taxon>50 kb inversion clade</taxon>
        <taxon>NPAAA clade</taxon>
        <taxon>indigoferoid/millettioid clade</taxon>
        <taxon>Phaseoleae</taxon>
        <taxon>Sphenostylis</taxon>
    </lineage>
</organism>
<feature type="compositionally biased region" description="Polar residues" evidence="1">
    <location>
        <begin position="20"/>
        <end position="32"/>
    </location>
</feature>
<evidence type="ECO:0000313" key="3">
    <source>
        <dbReference type="Proteomes" id="UP001189624"/>
    </source>
</evidence>
<protein>
    <submittedName>
        <fullName evidence="2">Uncharacterized protein</fullName>
    </submittedName>
</protein>
<feature type="region of interest" description="Disordered" evidence="1">
    <location>
        <begin position="1"/>
        <end position="53"/>
    </location>
</feature>
<accession>A0AA86SWW6</accession>
<name>A0AA86SWW6_9FABA</name>
<evidence type="ECO:0000256" key="1">
    <source>
        <dbReference type="SAM" id="MobiDB-lite"/>
    </source>
</evidence>
<dbReference type="Gramene" id="rna-AYBTSS11_LOCUS10486">
    <property type="protein sequence ID" value="CAJ1941811.1"/>
    <property type="gene ID" value="gene-AYBTSS11_LOCUS10486"/>
</dbReference>
<reference evidence="2" key="1">
    <citation type="submission" date="2023-10" db="EMBL/GenBank/DDBJ databases">
        <authorList>
            <person name="Domelevo Entfellner J.-B."/>
        </authorList>
    </citation>
    <scope>NUCLEOTIDE SEQUENCE</scope>
</reference>
<gene>
    <name evidence="2" type="ORF">AYBTSS11_LOCUS10486</name>
</gene>
<proteinExistence type="predicted"/>
<keyword evidence="3" id="KW-1185">Reference proteome</keyword>
<evidence type="ECO:0000313" key="2">
    <source>
        <dbReference type="EMBL" id="CAJ1941811.1"/>
    </source>
</evidence>
<feature type="compositionally biased region" description="Basic and acidic residues" evidence="1">
    <location>
        <begin position="9"/>
        <end position="18"/>
    </location>
</feature>